<dbReference type="PROSITE" id="PS50111">
    <property type="entry name" value="CHEMOTAXIS_TRANSDUC_2"/>
    <property type="match status" value="1"/>
</dbReference>
<dbReference type="EMBL" id="CP158568">
    <property type="protein sequence ID" value="XBY43133.1"/>
    <property type="molecule type" value="Genomic_DNA"/>
</dbReference>
<keyword evidence="5" id="KW-0812">Transmembrane</keyword>
<accession>A0AAU7X7S4</accession>
<dbReference type="Gene3D" id="1.10.287.950">
    <property type="entry name" value="Methyl-accepting chemotaxis protein"/>
    <property type="match status" value="1"/>
</dbReference>
<dbReference type="Pfam" id="PF00672">
    <property type="entry name" value="HAMP"/>
    <property type="match status" value="1"/>
</dbReference>
<comment type="similarity">
    <text evidence="2">Belongs to the methyl-accepting chemotaxis (MCP) protein family.</text>
</comment>
<dbReference type="InterPro" id="IPR004090">
    <property type="entry name" value="Chemotax_Me-accpt_rcpt"/>
</dbReference>
<dbReference type="GO" id="GO:0004888">
    <property type="term" value="F:transmembrane signaling receptor activity"/>
    <property type="evidence" value="ECO:0007669"/>
    <property type="project" value="InterPro"/>
</dbReference>
<evidence type="ECO:0000259" key="7">
    <source>
        <dbReference type="PROSITE" id="PS50885"/>
    </source>
</evidence>
<sequence length="568" mass="59226">MLRFSDLRISTKILAVVVVLSTIAGAIAFTGIRSLQGMNEAATRMNRASDLSVTAIRLNTPILAIGSALFRALSEPSADVRADSLKIIAEESDLFRKRSGDVLAASTGELRARVAEVRSQFDTYADLAATLAQKAEATAKTGSEAERAAFRHQATAAYEVQRKLRLANREVLAAFAKAVDAANTEATEIYEANARTMTVVAIAGILFGLGLGGAIGHFGISKPTRAMVEVLQRLAGGDYTTAIAHGDRRDEIGDVARAAAVFKDNLLRTRELEAEAQRAKAASEEQRRQMMLDLADEFEKAVGSIVQMVSAAATEMQATASQLSASAQATSEKATSVSSAAEEAGTSVTSVASSTEELGASVDEIGRQVEHTAGRSTAAVAETEATVRIVGELDHAAGRISAIVQLISDIASQTNLLALNATIEAARAGEAGRGFAVVAAEVKGLADQTARATAEIGQQVAEIQASTNRAVASISGISGTIRAIDETTTAISDSIRQQAVATSDIVQAVTQASLGTQEVTTNITHVARSAEETGSAASQVLEASGELAKQAETLRRQVEGFLVTVRAA</sequence>
<evidence type="ECO:0000313" key="8">
    <source>
        <dbReference type="EMBL" id="XBY43133.1"/>
    </source>
</evidence>
<feature type="transmembrane region" description="Helical" evidence="5">
    <location>
        <begin position="12"/>
        <end position="32"/>
    </location>
</feature>
<dbReference type="GO" id="GO:0016020">
    <property type="term" value="C:membrane"/>
    <property type="evidence" value="ECO:0007669"/>
    <property type="project" value="InterPro"/>
</dbReference>
<dbReference type="PANTHER" id="PTHR32089">
    <property type="entry name" value="METHYL-ACCEPTING CHEMOTAXIS PROTEIN MCPB"/>
    <property type="match status" value="1"/>
</dbReference>
<feature type="region of interest" description="Disordered" evidence="4">
    <location>
        <begin position="336"/>
        <end position="355"/>
    </location>
</feature>
<dbReference type="KEGG" id="mflg:ABS361_13595"/>
<dbReference type="InterPro" id="IPR003660">
    <property type="entry name" value="HAMP_dom"/>
</dbReference>
<dbReference type="InterPro" id="IPR004089">
    <property type="entry name" value="MCPsignal_dom"/>
</dbReference>
<dbReference type="GO" id="GO:0006935">
    <property type="term" value="P:chemotaxis"/>
    <property type="evidence" value="ECO:0007669"/>
    <property type="project" value="InterPro"/>
</dbReference>
<feature type="transmembrane region" description="Helical" evidence="5">
    <location>
        <begin position="199"/>
        <end position="220"/>
    </location>
</feature>
<keyword evidence="1 3" id="KW-0807">Transducer</keyword>
<evidence type="ECO:0000256" key="1">
    <source>
        <dbReference type="ARBA" id="ARBA00023224"/>
    </source>
</evidence>
<dbReference type="GO" id="GO:0007165">
    <property type="term" value="P:signal transduction"/>
    <property type="evidence" value="ECO:0007669"/>
    <property type="project" value="UniProtKB-KW"/>
</dbReference>
<keyword evidence="5" id="KW-1133">Transmembrane helix</keyword>
<dbReference type="PRINTS" id="PR00260">
    <property type="entry name" value="CHEMTRNSDUCR"/>
</dbReference>
<gene>
    <name evidence="8" type="ORF">ABS361_13595</name>
</gene>
<dbReference type="PANTHER" id="PTHR32089:SF112">
    <property type="entry name" value="LYSOZYME-LIKE PROTEIN-RELATED"/>
    <property type="match status" value="1"/>
</dbReference>
<dbReference type="SUPFAM" id="SSF58104">
    <property type="entry name" value="Methyl-accepting chemotaxis protein (MCP) signaling domain"/>
    <property type="match status" value="1"/>
</dbReference>
<dbReference type="Gene3D" id="6.10.340.10">
    <property type="match status" value="1"/>
</dbReference>
<dbReference type="AlphaFoldDB" id="A0AAU7X7S4"/>
<dbReference type="RefSeq" id="WP_407048235.1">
    <property type="nucleotide sequence ID" value="NZ_CP158568.1"/>
</dbReference>
<proteinExistence type="inferred from homology"/>
<evidence type="ECO:0000259" key="6">
    <source>
        <dbReference type="PROSITE" id="PS50111"/>
    </source>
</evidence>
<keyword evidence="5" id="KW-0472">Membrane</keyword>
<name>A0AAU7X7S4_9HYPH</name>
<dbReference type="Pfam" id="PF00015">
    <property type="entry name" value="MCPsignal"/>
    <property type="match status" value="1"/>
</dbReference>
<protein>
    <submittedName>
        <fullName evidence="8">Methyl-accepting chemotaxis protein</fullName>
    </submittedName>
</protein>
<reference evidence="8" key="1">
    <citation type="submission" date="2024-06" db="EMBL/GenBank/DDBJ databases">
        <title>Methylostella associata gen. nov., sp. nov., a novel Ancalomicrobiaceae-affiliated facultatively methylotrophic bacteria that feed on methanotrophs of the genus Methylococcus.</title>
        <authorList>
            <person name="Saltykova V."/>
            <person name="Danilova O.V."/>
            <person name="Oshkin I.Y."/>
            <person name="Belova S.E."/>
            <person name="Pimenov N.V."/>
            <person name="Dedysh S.N."/>
        </authorList>
    </citation>
    <scope>NUCLEOTIDE SEQUENCE</scope>
    <source>
        <strain evidence="8">S20</strain>
    </source>
</reference>
<evidence type="ECO:0000256" key="2">
    <source>
        <dbReference type="ARBA" id="ARBA00029447"/>
    </source>
</evidence>
<evidence type="ECO:0000256" key="5">
    <source>
        <dbReference type="SAM" id="Phobius"/>
    </source>
</evidence>
<feature type="domain" description="HAMP" evidence="7">
    <location>
        <begin position="218"/>
        <end position="271"/>
    </location>
</feature>
<dbReference type="SMART" id="SM00304">
    <property type="entry name" value="HAMP"/>
    <property type="match status" value="1"/>
</dbReference>
<organism evidence="8">
    <name type="scientific">Methyloraptor flagellatus</name>
    <dbReference type="NCBI Taxonomy" id="3162530"/>
    <lineage>
        <taxon>Bacteria</taxon>
        <taxon>Pseudomonadati</taxon>
        <taxon>Pseudomonadota</taxon>
        <taxon>Alphaproteobacteria</taxon>
        <taxon>Hyphomicrobiales</taxon>
        <taxon>Ancalomicrobiaceae</taxon>
        <taxon>Methyloraptor</taxon>
    </lineage>
</organism>
<feature type="domain" description="Methyl-accepting transducer" evidence="6">
    <location>
        <begin position="312"/>
        <end position="548"/>
    </location>
</feature>
<evidence type="ECO:0000256" key="3">
    <source>
        <dbReference type="PROSITE-ProRule" id="PRU00284"/>
    </source>
</evidence>
<feature type="compositionally biased region" description="Low complexity" evidence="4">
    <location>
        <begin position="343"/>
        <end position="355"/>
    </location>
</feature>
<dbReference type="SMART" id="SM00283">
    <property type="entry name" value="MA"/>
    <property type="match status" value="1"/>
</dbReference>
<evidence type="ECO:0000256" key="4">
    <source>
        <dbReference type="SAM" id="MobiDB-lite"/>
    </source>
</evidence>
<dbReference type="PROSITE" id="PS50885">
    <property type="entry name" value="HAMP"/>
    <property type="match status" value="1"/>
</dbReference>
<dbReference type="CDD" id="cd06225">
    <property type="entry name" value="HAMP"/>
    <property type="match status" value="1"/>
</dbReference>